<organism evidence="1 2">
    <name type="scientific">Stylosanthes scabra</name>
    <dbReference type="NCBI Taxonomy" id="79078"/>
    <lineage>
        <taxon>Eukaryota</taxon>
        <taxon>Viridiplantae</taxon>
        <taxon>Streptophyta</taxon>
        <taxon>Embryophyta</taxon>
        <taxon>Tracheophyta</taxon>
        <taxon>Spermatophyta</taxon>
        <taxon>Magnoliopsida</taxon>
        <taxon>eudicotyledons</taxon>
        <taxon>Gunneridae</taxon>
        <taxon>Pentapetalae</taxon>
        <taxon>rosids</taxon>
        <taxon>fabids</taxon>
        <taxon>Fabales</taxon>
        <taxon>Fabaceae</taxon>
        <taxon>Papilionoideae</taxon>
        <taxon>50 kb inversion clade</taxon>
        <taxon>dalbergioids sensu lato</taxon>
        <taxon>Dalbergieae</taxon>
        <taxon>Pterocarpus clade</taxon>
        <taxon>Stylosanthes</taxon>
    </lineage>
</organism>
<keyword evidence="2" id="KW-1185">Reference proteome</keyword>
<dbReference type="Proteomes" id="UP001341840">
    <property type="component" value="Unassembled WGS sequence"/>
</dbReference>
<gene>
    <name evidence="1" type="ORF">PIB30_051562</name>
</gene>
<proteinExistence type="predicted"/>
<protein>
    <submittedName>
        <fullName evidence="1">Uncharacterized protein</fullName>
    </submittedName>
</protein>
<name>A0ABU6QI97_9FABA</name>
<dbReference type="EMBL" id="JASCZI010000366">
    <property type="protein sequence ID" value="MED6111350.1"/>
    <property type="molecule type" value="Genomic_DNA"/>
</dbReference>
<sequence>MFNPKDFHINQYRTFKFHQRIVGPPWGGKPSGETLGRNQVREHKMRRRHIQLKTLRCQLIHHISSIRPSHRRTNRGTRRSNHLVEKTFDTSHKYSLKPGRSTIDSDTTCWATVGRKTVGRETLGRNQVREHKMRRHHIQLKTIRCQVNGSLIL</sequence>
<reference evidence="1 2" key="1">
    <citation type="journal article" date="2023" name="Plants (Basel)">
        <title>Bridging the Gap: Combining Genomics and Transcriptomics Approaches to Understand Stylosanthes scabra, an Orphan Legume from the Brazilian Caatinga.</title>
        <authorList>
            <person name="Ferreira-Neto J.R.C."/>
            <person name="da Silva M.D."/>
            <person name="Binneck E."/>
            <person name="de Melo N.F."/>
            <person name="da Silva R.H."/>
            <person name="de Melo A.L.T.M."/>
            <person name="Pandolfi V."/>
            <person name="Bustamante F.O."/>
            <person name="Brasileiro-Vidal A.C."/>
            <person name="Benko-Iseppon A.M."/>
        </authorList>
    </citation>
    <scope>NUCLEOTIDE SEQUENCE [LARGE SCALE GENOMIC DNA]</scope>
    <source>
        <tissue evidence="1">Leaves</tissue>
    </source>
</reference>
<evidence type="ECO:0000313" key="2">
    <source>
        <dbReference type="Proteomes" id="UP001341840"/>
    </source>
</evidence>
<evidence type="ECO:0000313" key="1">
    <source>
        <dbReference type="EMBL" id="MED6111350.1"/>
    </source>
</evidence>
<accession>A0ABU6QI97</accession>
<comment type="caution">
    <text evidence="1">The sequence shown here is derived from an EMBL/GenBank/DDBJ whole genome shotgun (WGS) entry which is preliminary data.</text>
</comment>